<feature type="compositionally biased region" description="Polar residues" evidence="8">
    <location>
        <begin position="254"/>
        <end position="266"/>
    </location>
</feature>
<dbReference type="OrthoDB" id="6162375at2759"/>
<evidence type="ECO:0000256" key="4">
    <source>
        <dbReference type="ARBA" id="ARBA00022448"/>
    </source>
</evidence>
<keyword evidence="6" id="KW-0509">mRNA transport</keyword>
<dbReference type="GO" id="GO:0017056">
    <property type="term" value="F:structural constituent of nuclear pore"/>
    <property type="evidence" value="ECO:0007669"/>
    <property type="project" value="TreeGrafter"/>
</dbReference>
<dbReference type="PANTHER" id="PTHR13000:SF0">
    <property type="entry name" value="NUCLEOPORIN P54"/>
    <property type="match status" value="1"/>
</dbReference>
<keyword evidence="6" id="KW-0653">Protein transport</keyword>
<evidence type="ECO:0000256" key="2">
    <source>
        <dbReference type="ARBA" id="ARBA00004567"/>
    </source>
</evidence>
<sequence>MFSFGSTNNNVGGSGTGSTLFGSKPSGGASFSFGQNSTGNAQQAAQQPVGSSTGFGFGNNQPGTQNTGLFTGGQQSNVKAGSPFGNSTTSGAAANTGTGLFGNNPGSTNNNASLLGQQSATGGGLFGNKKPTNGLYGSSNQTSQTSQNNSGGGLFNNSQNNQTAPGGGLFGNNNQRNAGGGGLFGNTNQSTTGASGGGGLFGNANQSTAGTSGGGGLFGNANQTTANTSTGGGLFGNTNQNSTGASSGGGLFGNTGQNSGSLFNQAGNNTNNSLFGNSNTGVSTGGGLFGNQSGSLGNQQTSSTATTGGLFGSKPQNTTGGGLFGQGNTASGLFNQTNGQSEAQSQQGKFGANFSTSTQPLFAWSNSQPNQSVSQQQQQQQLQQQQLQQQQNQLFQQPQQLHLQQQTNYPLQIQEQVIKCKESWDPTSSNTKLRGFVYNKINENEAMLYHKPPYVSQEEWDNVSDKKPSASFTPAEILGFEGLNQRTQLQRENVAQARLILNQILEKFTQLQQKHELDTAARILKARSRNIQIEKRILRVGTQLAILKSRGLPLSVSEEKMWSQFQSLLQRGNDPAGLGKTNELWARLAVLKERAKNISDQLNSTLVVVSENGGALSNSIQNEEENNTKRADEEVEKRIDKVVETLSSQQRGISYLSSVLEKDHKTVDRILNNRSSR</sequence>
<feature type="compositionally biased region" description="Polar residues" evidence="8">
    <location>
        <begin position="236"/>
        <end position="245"/>
    </location>
</feature>
<dbReference type="GO" id="GO:0036228">
    <property type="term" value="P:protein localization to nuclear inner membrane"/>
    <property type="evidence" value="ECO:0007669"/>
    <property type="project" value="TreeGrafter"/>
</dbReference>
<evidence type="ECO:0000256" key="6">
    <source>
        <dbReference type="ARBA" id="ARBA00023132"/>
    </source>
</evidence>
<dbReference type="GO" id="GO:0044613">
    <property type="term" value="C:nuclear pore central transport channel"/>
    <property type="evidence" value="ECO:0007669"/>
    <property type="project" value="TreeGrafter"/>
</dbReference>
<feature type="region of interest" description="Disordered" evidence="8">
    <location>
        <begin position="1"/>
        <end position="199"/>
    </location>
</feature>
<protein>
    <recommendedName>
        <fullName evidence="9">Nucleoporin Nup54 alpha-helical domain-containing protein</fullName>
    </recommendedName>
</protein>
<dbReference type="RefSeq" id="XP_037145338.1">
    <property type="nucleotide sequence ID" value="XM_037289443.1"/>
</dbReference>
<feature type="compositionally biased region" description="Polar residues" evidence="8">
    <location>
        <begin position="155"/>
        <end position="164"/>
    </location>
</feature>
<evidence type="ECO:0000313" key="10">
    <source>
        <dbReference type="EMBL" id="QLG73612.1"/>
    </source>
</evidence>
<dbReference type="GO" id="GO:0031965">
    <property type="term" value="C:nuclear membrane"/>
    <property type="evidence" value="ECO:0007669"/>
    <property type="project" value="UniProtKB-SubCell"/>
</dbReference>
<keyword evidence="6" id="KW-0906">Nuclear pore complex</keyword>
<evidence type="ECO:0000256" key="7">
    <source>
        <dbReference type="ARBA" id="ARBA00023242"/>
    </source>
</evidence>
<dbReference type="InterPro" id="IPR024864">
    <property type="entry name" value="Nup54/Nup57/Nup44"/>
</dbReference>
<feature type="compositionally biased region" description="Polar residues" evidence="8">
    <location>
        <begin position="290"/>
        <end position="307"/>
    </location>
</feature>
<keyword evidence="5" id="KW-0811">Translocation</keyword>
<reference evidence="10 11" key="1">
    <citation type="submission" date="2020-07" db="EMBL/GenBank/DDBJ databases">
        <title>The yeast mating-type switching endonuclease HO is a domesticated member of an unorthodox homing genetic element family.</title>
        <authorList>
            <person name="Coughlan A.Y."/>
            <person name="Lombardi L."/>
            <person name="Braun-Galleani S."/>
            <person name="Martos A.R."/>
            <person name="Galeote V."/>
            <person name="Bigey F."/>
            <person name="Dequin S."/>
            <person name="Byrne K.P."/>
            <person name="Wolfe K.H."/>
        </authorList>
    </citation>
    <scope>NUCLEOTIDE SEQUENCE [LARGE SCALE GENOMIC DNA]</scope>
    <source>
        <strain evidence="10 11">NRRL Y-6702</strain>
    </source>
</reference>
<evidence type="ECO:0000259" key="9">
    <source>
        <dbReference type="Pfam" id="PF13874"/>
    </source>
</evidence>
<dbReference type="Gene3D" id="1.20.5.490">
    <property type="entry name" value="Single helix bin"/>
    <property type="match status" value="1"/>
</dbReference>
<evidence type="ECO:0000256" key="3">
    <source>
        <dbReference type="ARBA" id="ARBA00004620"/>
    </source>
</evidence>
<evidence type="ECO:0000256" key="8">
    <source>
        <dbReference type="SAM" id="MobiDB-lite"/>
    </source>
</evidence>
<feature type="compositionally biased region" description="Polar residues" evidence="8">
    <location>
        <begin position="32"/>
        <end position="79"/>
    </location>
</feature>
<dbReference type="InterPro" id="IPR025574">
    <property type="entry name" value="Nucleoporin_FG_rpt"/>
</dbReference>
<accession>A0A7H9B7B7</accession>
<keyword evidence="4" id="KW-0813">Transport</keyword>
<evidence type="ECO:0000256" key="5">
    <source>
        <dbReference type="ARBA" id="ARBA00023010"/>
    </source>
</evidence>
<feature type="compositionally biased region" description="Low complexity" evidence="8">
    <location>
        <begin position="1"/>
        <end position="11"/>
    </location>
</feature>
<dbReference type="KEGG" id="zmk:HG535_0F01230"/>
<proteinExistence type="predicted"/>
<dbReference type="PANTHER" id="PTHR13000">
    <property type="entry name" value="NUCLEOPORIN P54"/>
    <property type="match status" value="1"/>
</dbReference>
<dbReference type="Pfam" id="PF13634">
    <property type="entry name" value="Nucleoporin_FG"/>
    <property type="match status" value="3"/>
</dbReference>
<dbReference type="GO" id="GO:0006999">
    <property type="term" value="P:nuclear pore organization"/>
    <property type="evidence" value="ECO:0007669"/>
    <property type="project" value="TreeGrafter"/>
</dbReference>
<gene>
    <name evidence="10" type="ORF">HG535_0F01230</name>
</gene>
<name>A0A7H9B7B7_ZYGMR</name>
<keyword evidence="7" id="KW-0539">Nucleus</keyword>
<dbReference type="Pfam" id="PF13874">
    <property type="entry name" value="Nup54"/>
    <property type="match status" value="1"/>
</dbReference>
<keyword evidence="11" id="KW-1185">Reference proteome</keyword>
<feature type="compositionally biased region" description="Polar residues" evidence="8">
    <location>
        <begin position="326"/>
        <end position="352"/>
    </location>
</feature>
<feature type="compositionally biased region" description="Polar residues" evidence="8">
    <location>
        <begin position="104"/>
        <end position="120"/>
    </location>
</feature>
<organism evidence="10 11">
    <name type="scientific">Zygotorulaspora mrakii</name>
    <name type="common">Zygosaccharomyces mrakii</name>
    <dbReference type="NCBI Taxonomy" id="42260"/>
    <lineage>
        <taxon>Eukaryota</taxon>
        <taxon>Fungi</taxon>
        <taxon>Dikarya</taxon>
        <taxon>Ascomycota</taxon>
        <taxon>Saccharomycotina</taxon>
        <taxon>Saccharomycetes</taxon>
        <taxon>Saccharomycetales</taxon>
        <taxon>Saccharomycetaceae</taxon>
        <taxon>Zygotorulaspora</taxon>
    </lineage>
</organism>
<feature type="compositionally biased region" description="Low complexity" evidence="8">
    <location>
        <begin position="85"/>
        <end position="98"/>
    </location>
</feature>
<comment type="subcellular location">
    <subcellularLocation>
        <location evidence="1">Nucleus membrane</location>
        <topology evidence="1">Peripheral membrane protein</topology>
        <orientation evidence="1">Cytoplasmic side</orientation>
    </subcellularLocation>
    <subcellularLocation>
        <location evidence="3">Nucleus membrane</location>
        <topology evidence="3">Peripheral membrane protein</topology>
        <orientation evidence="3">Nucleoplasmic side</orientation>
    </subcellularLocation>
    <subcellularLocation>
        <location evidence="2">Nucleus</location>
        <location evidence="2">Nuclear pore complex</location>
    </subcellularLocation>
</comment>
<feature type="region of interest" description="Disordered" evidence="8">
    <location>
        <begin position="285"/>
        <end position="352"/>
    </location>
</feature>
<feature type="compositionally biased region" description="Low complexity" evidence="8">
    <location>
        <begin position="137"/>
        <end position="149"/>
    </location>
</feature>
<feature type="region of interest" description="Disordered" evidence="8">
    <location>
        <begin position="229"/>
        <end position="267"/>
    </location>
</feature>
<evidence type="ECO:0000313" key="11">
    <source>
        <dbReference type="Proteomes" id="UP000509704"/>
    </source>
</evidence>
<dbReference type="AlphaFoldDB" id="A0A7H9B7B7"/>
<feature type="domain" description="Nucleoporin Nup54 alpha-helical" evidence="9">
    <location>
        <begin position="451"/>
        <end position="588"/>
    </location>
</feature>
<dbReference type="Proteomes" id="UP000509704">
    <property type="component" value="Chromosome 6"/>
</dbReference>
<dbReference type="GeneID" id="59237371"/>
<evidence type="ECO:0000256" key="1">
    <source>
        <dbReference type="ARBA" id="ARBA00004335"/>
    </source>
</evidence>
<dbReference type="GO" id="GO:0006607">
    <property type="term" value="P:NLS-bearing protein import into nucleus"/>
    <property type="evidence" value="ECO:0007669"/>
    <property type="project" value="TreeGrafter"/>
</dbReference>
<dbReference type="EMBL" id="CP058609">
    <property type="protein sequence ID" value="QLG73612.1"/>
    <property type="molecule type" value="Genomic_DNA"/>
</dbReference>
<dbReference type="InterPro" id="IPR025712">
    <property type="entry name" value="Nup54_alpha-helical_dom"/>
</dbReference>